<evidence type="ECO:0000256" key="4">
    <source>
        <dbReference type="ARBA" id="ARBA00022741"/>
    </source>
</evidence>
<dbReference type="SUPFAM" id="SSF54211">
    <property type="entry name" value="Ribosomal protein S5 domain 2-like"/>
    <property type="match status" value="1"/>
</dbReference>
<protein>
    <recommendedName>
        <fullName evidence="2 12">Diphosphomevalonate decarboxylase</fullName>
        <ecNumber evidence="2 12">4.1.1.33</ecNumber>
    </recommendedName>
</protein>
<comment type="similarity">
    <text evidence="1 12 13">Belongs to the diphosphomevalonate decarboxylase family.</text>
</comment>
<name>A0A453M3C6_AEGTS</name>
<evidence type="ECO:0000256" key="1">
    <source>
        <dbReference type="ARBA" id="ARBA00008831"/>
    </source>
</evidence>
<evidence type="ECO:0000256" key="10">
    <source>
        <dbReference type="ARBA" id="ARBA00023221"/>
    </source>
</evidence>
<evidence type="ECO:0000256" key="14">
    <source>
        <dbReference type="SAM" id="Coils"/>
    </source>
</evidence>
<keyword evidence="6 13" id="KW-0752">Steroid biosynthesis</keyword>
<keyword evidence="18" id="KW-1185">Reference proteome</keyword>
<sequence>PMGATEPQWVLMATGRSPTNIAVIKYWGKRDEALILPVNDSISVTLDPDHLSATTTVAASPSFPSDRMWLNGKEIALSGGRFQSCLREIRKRARDVEDEKKGIKIKKEDWEKLHVHIASYNNFPTAAGLASSAAGLACLVFTLGKLMNVNEDYGELSSIARQGSGSACRSIYGGFVKWCMGKNDDGSDSMAVQLVDESHWDDLVIIIAVVSSKQKETSSTSGMRDTVETSPLLQYRAQTVVPSRILKMEDAIKNRDFESFARIISLVEKWNHSEGTPQVAYTFDAGPNAVLIARNRKTATLLLQRLLYTFPPQENDLDSYMLGDKSILSDAGLQSIADVEALPAPPEMKAPNQKFKGDVSYFICSRPGAGPKVLTDESHALIDSATGLAKGV</sequence>
<feature type="coiled-coil region" evidence="14">
    <location>
        <begin position="86"/>
        <end position="113"/>
    </location>
</feature>
<dbReference type="InterPro" id="IPR005935">
    <property type="entry name" value="Mev_decarb"/>
</dbReference>
<keyword evidence="4 12" id="KW-0547">Nucleotide-binding</keyword>
<dbReference type="EnsemblPlants" id="AET5Gv21025700.9">
    <property type="protein sequence ID" value="AET5Gv21025700.9"/>
    <property type="gene ID" value="AET5Gv21025700"/>
</dbReference>
<keyword evidence="3 13" id="KW-0444">Lipid biosynthesis</keyword>
<dbReference type="Gene3D" id="3.30.230.10">
    <property type="match status" value="1"/>
</dbReference>
<reference evidence="18" key="1">
    <citation type="journal article" date="2014" name="Science">
        <title>Ancient hybridizations among the ancestral genomes of bread wheat.</title>
        <authorList>
            <consortium name="International Wheat Genome Sequencing Consortium,"/>
            <person name="Marcussen T."/>
            <person name="Sandve S.R."/>
            <person name="Heier L."/>
            <person name="Spannagl M."/>
            <person name="Pfeifer M."/>
            <person name="Jakobsen K.S."/>
            <person name="Wulff B.B."/>
            <person name="Steuernagel B."/>
            <person name="Mayer K.F."/>
            <person name="Olsen O.A."/>
        </authorList>
    </citation>
    <scope>NUCLEOTIDE SEQUENCE [LARGE SCALE GENOMIC DNA]</scope>
    <source>
        <strain evidence="18">cv. AL8/78</strain>
    </source>
</reference>
<dbReference type="GO" id="GO:0016126">
    <property type="term" value="P:sterol biosynthetic process"/>
    <property type="evidence" value="ECO:0007669"/>
    <property type="project" value="UniProtKB-KW"/>
</dbReference>
<dbReference type="EC" id="4.1.1.33" evidence="2 12"/>
<comment type="function">
    <text evidence="13">Performs the first committed step in the biosynthesis of isoprene-containing compounds such as sterols and terpenoids.</text>
</comment>
<dbReference type="InterPro" id="IPR020568">
    <property type="entry name" value="Ribosomal_Su5_D2-typ_SF"/>
</dbReference>
<evidence type="ECO:0000256" key="12">
    <source>
        <dbReference type="PIRNR" id="PIRNR015950"/>
    </source>
</evidence>
<dbReference type="SUPFAM" id="SSF55060">
    <property type="entry name" value="GHMP Kinase, C-terminal domain"/>
    <property type="match status" value="1"/>
</dbReference>
<evidence type="ECO:0000313" key="17">
    <source>
        <dbReference type="EnsemblPlants" id="AET5Gv21025700.9"/>
    </source>
</evidence>
<evidence type="ECO:0000256" key="6">
    <source>
        <dbReference type="ARBA" id="ARBA00022955"/>
    </source>
</evidence>
<dbReference type="PANTHER" id="PTHR10977:SF3">
    <property type="entry name" value="DIPHOSPHOMEVALONATE DECARBOXYLASE"/>
    <property type="match status" value="1"/>
</dbReference>
<feature type="domain" description="Diphosphomevalonate decarboxylase-like N-terminal" evidence="16">
    <location>
        <begin position="18"/>
        <end position="191"/>
    </location>
</feature>
<dbReference type="Pfam" id="PF22700">
    <property type="entry name" value="MVD-like_N"/>
    <property type="match status" value="1"/>
</dbReference>
<evidence type="ECO:0000256" key="7">
    <source>
        <dbReference type="ARBA" id="ARBA00023011"/>
    </source>
</evidence>
<dbReference type="GO" id="GO:0004163">
    <property type="term" value="F:diphosphomevalonate decarboxylase activity"/>
    <property type="evidence" value="ECO:0007669"/>
    <property type="project" value="UniProtKB-UniRule"/>
</dbReference>
<dbReference type="InterPro" id="IPR053859">
    <property type="entry name" value="MVD-like_N"/>
</dbReference>
<evidence type="ECO:0000256" key="3">
    <source>
        <dbReference type="ARBA" id="ARBA00022516"/>
    </source>
</evidence>
<evidence type="ECO:0000256" key="5">
    <source>
        <dbReference type="ARBA" id="ARBA00022840"/>
    </source>
</evidence>
<evidence type="ECO:0000256" key="2">
    <source>
        <dbReference type="ARBA" id="ARBA00012296"/>
    </source>
</evidence>
<feature type="domain" description="Mvd1 C-terminal" evidence="15">
    <location>
        <begin position="205"/>
        <end position="264"/>
    </location>
</feature>
<reference evidence="17" key="4">
    <citation type="submission" date="2019-03" db="UniProtKB">
        <authorList>
            <consortium name="EnsemblPlants"/>
        </authorList>
    </citation>
    <scope>IDENTIFICATION</scope>
</reference>
<comment type="catalytic activity">
    <reaction evidence="12 13">
        <text>(R)-5-diphosphomevalonate + ATP = isopentenyl diphosphate + ADP + phosphate + CO2</text>
        <dbReference type="Rhea" id="RHEA:23732"/>
        <dbReference type="ChEBI" id="CHEBI:16526"/>
        <dbReference type="ChEBI" id="CHEBI:30616"/>
        <dbReference type="ChEBI" id="CHEBI:43474"/>
        <dbReference type="ChEBI" id="CHEBI:57557"/>
        <dbReference type="ChEBI" id="CHEBI:128769"/>
        <dbReference type="ChEBI" id="CHEBI:456216"/>
        <dbReference type="EC" id="4.1.1.33"/>
    </reaction>
</comment>
<reference evidence="17" key="3">
    <citation type="journal article" date="2017" name="Nature">
        <title>Genome sequence of the progenitor of the wheat D genome Aegilops tauschii.</title>
        <authorList>
            <person name="Luo M.C."/>
            <person name="Gu Y.Q."/>
            <person name="Puiu D."/>
            <person name="Wang H."/>
            <person name="Twardziok S.O."/>
            <person name="Deal K.R."/>
            <person name="Huo N."/>
            <person name="Zhu T."/>
            <person name="Wang L."/>
            <person name="Wang Y."/>
            <person name="McGuire P.E."/>
            <person name="Liu S."/>
            <person name="Long H."/>
            <person name="Ramasamy R.K."/>
            <person name="Rodriguez J.C."/>
            <person name="Van S.L."/>
            <person name="Yuan L."/>
            <person name="Wang Z."/>
            <person name="Xia Z."/>
            <person name="Xiao L."/>
            <person name="Anderson O.D."/>
            <person name="Ouyang S."/>
            <person name="Liang Y."/>
            <person name="Zimin A.V."/>
            <person name="Pertea G."/>
            <person name="Qi P."/>
            <person name="Bennetzen J.L."/>
            <person name="Dai X."/>
            <person name="Dawson M.W."/>
            <person name="Muller H.G."/>
            <person name="Kugler K."/>
            <person name="Rivarola-Duarte L."/>
            <person name="Spannagl M."/>
            <person name="Mayer K.F.X."/>
            <person name="Lu F.H."/>
            <person name="Bevan M.W."/>
            <person name="Leroy P."/>
            <person name="Li P."/>
            <person name="You F.M."/>
            <person name="Sun Q."/>
            <person name="Liu Z."/>
            <person name="Lyons E."/>
            <person name="Wicker T."/>
            <person name="Salzberg S.L."/>
            <person name="Devos K.M."/>
            <person name="Dvorak J."/>
        </authorList>
    </citation>
    <scope>NUCLEOTIDE SEQUENCE [LARGE SCALE GENOMIC DNA]</scope>
    <source>
        <strain evidence="17">cv. AL8/78</strain>
    </source>
</reference>
<keyword evidence="11 12" id="KW-0456">Lyase</keyword>
<evidence type="ECO:0000256" key="8">
    <source>
        <dbReference type="ARBA" id="ARBA00023098"/>
    </source>
</evidence>
<evidence type="ECO:0000313" key="18">
    <source>
        <dbReference type="Proteomes" id="UP000015105"/>
    </source>
</evidence>
<reference evidence="17" key="5">
    <citation type="journal article" date="2021" name="G3 (Bethesda)">
        <title>Aegilops tauschii genome assembly Aet v5.0 features greater sequence contiguity and improved annotation.</title>
        <authorList>
            <person name="Wang L."/>
            <person name="Zhu T."/>
            <person name="Rodriguez J.C."/>
            <person name="Deal K.R."/>
            <person name="Dubcovsky J."/>
            <person name="McGuire P.E."/>
            <person name="Lux T."/>
            <person name="Spannagl M."/>
            <person name="Mayer K.F.X."/>
            <person name="Baldrich P."/>
            <person name="Meyers B.C."/>
            <person name="Huo N."/>
            <person name="Gu Y.Q."/>
            <person name="Zhou H."/>
            <person name="Devos K.M."/>
            <person name="Bennetzen J.L."/>
            <person name="Unver T."/>
            <person name="Budak H."/>
            <person name="Gulick P.J."/>
            <person name="Galiba G."/>
            <person name="Kalapos B."/>
            <person name="Nelson D.R."/>
            <person name="Li P."/>
            <person name="You F.M."/>
            <person name="Luo M.C."/>
            <person name="Dvorak J."/>
        </authorList>
    </citation>
    <scope>NUCLEOTIDE SEQUENCE [LARGE SCALE GENOMIC DNA]</scope>
    <source>
        <strain evidence="17">cv. AL8/78</strain>
    </source>
</reference>
<keyword evidence="14" id="KW-0175">Coiled coil</keyword>
<dbReference type="InterPro" id="IPR041431">
    <property type="entry name" value="Mvd1_C"/>
</dbReference>
<keyword evidence="10 13" id="KW-0753">Steroid metabolism</keyword>
<dbReference type="NCBIfam" id="TIGR01240">
    <property type="entry name" value="mevDPdecarb"/>
    <property type="match status" value="1"/>
</dbReference>
<dbReference type="Pfam" id="PF18376">
    <property type="entry name" value="MDD_C"/>
    <property type="match status" value="1"/>
</dbReference>
<dbReference type="PANTHER" id="PTHR10977">
    <property type="entry name" value="DIPHOSPHOMEVALONATE DECARBOXYLASE"/>
    <property type="match status" value="1"/>
</dbReference>
<dbReference type="AlphaFoldDB" id="A0A453M3C6"/>
<keyword evidence="8 12" id="KW-0443">Lipid metabolism</keyword>
<dbReference type="InterPro" id="IPR014721">
    <property type="entry name" value="Ribsml_uS5_D2-typ_fold_subgr"/>
</dbReference>
<dbReference type="GO" id="GO:0019287">
    <property type="term" value="P:isopentenyl diphosphate biosynthetic process, mevalonate pathway"/>
    <property type="evidence" value="ECO:0007669"/>
    <property type="project" value="UniProtKB-UniRule"/>
</dbReference>
<reference evidence="18" key="2">
    <citation type="journal article" date="2017" name="Nat. Plants">
        <title>The Aegilops tauschii genome reveals multiple impacts of transposons.</title>
        <authorList>
            <person name="Zhao G."/>
            <person name="Zou C."/>
            <person name="Li K."/>
            <person name="Wang K."/>
            <person name="Li T."/>
            <person name="Gao L."/>
            <person name="Zhang X."/>
            <person name="Wang H."/>
            <person name="Yang Z."/>
            <person name="Liu X."/>
            <person name="Jiang W."/>
            <person name="Mao L."/>
            <person name="Kong X."/>
            <person name="Jiao Y."/>
            <person name="Jia J."/>
        </authorList>
    </citation>
    <scope>NUCLEOTIDE SEQUENCE [LARGE SCALE GENOMIC DNA]</scope>
    <source>
        <strain evidence="18">cv. AL8/78</strain>
    </source>
</reference>
<evidence type="ECO:0000256" key="9">
    <source>
        <dbReference type="ARBA" id="ARBA00023166"/>
    </source>
</evidence>
<evidence type="ECO:0000259" key="15">
    <source>
        <dbReference type="Pfam" id="PF18376"/>
    </source>
</evidence>
<dbReference type="GO" id="GO:0005524">
    <property type="term" value="F:ATP binding"/>
    <property type="evidence" value="ECO:0007669"/>
    <property type="project" value="UniProtKB-UniRule"/>
</dbReference>
<dbReference type="Proteomes" id="UP000015105">
    <property type="component" value="Chromosome 5D"/>
</dbReference>
<accession>A0A453M3C6</accession>
<keyword evidence="5 12" id="KW-0067">ATP-binding</keyword>
<evidence type="ECO:0000259" key="16">
    <source>
        <dbReference type="Pfam" id="PF22700"/>
    </source>
</evidence>
<dbReference type="Gramene" id="AET5Gv21025700.9">
    <property type="protein sequence ID" value="AET5Gv21025700.9"/>
    <property type="gene ID" value="AET5Gv21025700"/>
</dbReference>
<dbReference type="GO" id="GO:0005829">
    <property type="term" value="C:cytosol"/>
    <property type="evidence" value="ECO:0007669"/>
    <property type="project" value="InterPro"/>
</dbReference>
<dbReference type="InterPro" id="IPR029765">
    <property type="entry name" value="Mev_diP_decarb"/>
</dbReference>
<keyword evidence="7 13" id="KW-0756">Sterol biosynthesis</keyword>
<proteinExistence type="inferred from homology"/>
<dbReference type="FunFam" id="3.30.230.10:FF:000018">
    <property type="entry name" value="Diphosphomevalonate decarboxylase"/>
    <property type="match status" value="1"/>
</dbReference>
<dbReference type="InterPro" id="IPR036554">
    <property type="entry name" value="GHMP_kinase_C_sf"/>
</dbReference>
<keyword evidence="9 13" id="KW-1207">Sterol metabolism</keyword>
<dbReference type="PIRSF" id="PIRSF015950">
    <property type="entry name" value="Mev_P_decrbx"/>
    <property type="match status" value="1"/>
</dbReference>
<evidence type="ECO:0000256" key="13">
    <source>
        <dbReference type="RuleBase" id="RU363086"/>
    </source>
</evidence>
<dbReference type="Gene3D" id="3.30.70.890">
    <property type="entry name" value="GHMP kinase, C-terminal domain"/>
    <property type="match status" value="2"/>
</dbReference>
<organism evidence="17 18">
    <name type="scientific">Aegilops tauschii subsp. strangulata</name>
    <name type="common">Goatgrass</name>
    <dbReference type="NCBI Taxonomy" id="200361"/>
    <lineage>
        <taxon>Eukaryota</taxon>
        <taxon>Viridiplantae</taxon>
        <taxon>Streptophyta</taxon>
        <taxon>Embryophyta</taxon>
        <taxon>Tracheophyta</taxon>
        <taxon>Spermatophyta</taxon>
        <taxon>Magnoliopsida</taxon>
        <taxon>Liliopsida</taxon>
        <taxon>Poales</taxon>
        <taxon>Poaceae</taxon>
        <taxon>BOP clade</taxon>
        <taxon>Pooideae</taxon>
        <taxon>Triticodae</taxon>
        <taxon>Triticeae</taxon>
        <taxon>Triticinae</taxon>
        <taxon>Aegilops</taxon>
    </lineage>
</organism>
<evidence type="ECO:0000256" key="11">
    <source>
        <dbReference type="ARBA" id="ARBA00023239"/>
    </source>
</evidence>